<evidence type="ECO:0000313" key="3">
    <source>
        <dbReference type="Proteomes" id="UP000247973"/>
    </source>
</evidence>
<name>A0A2V3PSZ5_9BACT</name>
<evidence type="ECO:0000259" key="1">
    <source>
        <dbReference type="SMART" id="SM00563"/>
    </source>
</evidence>
<feature type="domain" description="Phospholipid/glycerol acyltransferase" evidence="1">
    <location>
        <begin position="42"/>
        <end position="161"/>
    </location>
</feature>
<dbReference type="Pfam" id="PF01553">
    <property type="entry name" value="Acyltransferase"/>
    <property type="match status" value="1"/>
</dbReference>
<organism evidence="2 3">
    <name type="scientific">Dysgonomonas alginatilytica</name>
    <dbReference type="NCBI Taxonomy" id="1605892"/>
    <lineage>
        <taxon>Bacteria</taxon>
        <taxon>Pseudomonadati</taxon>
        <taxon>Bacteroidota</taxon>
        <taxon>Bacteroidia</taxon>
        <taxon>Bacteroidales</taxon>
        <taxon>Dysgonomonadaceae</taxon>
        <taxon>Dysgonomonas</taxon>
    </lineage>
</organism>
<comment type="caution">
    <text evidence="2">The sequence shown here is derived from an EMBL/GenBank/DDBJ whole genome shotgun (WGS) entry which is preliminary data.</text>
</comment>
<accession>A0A2V3PSZ5</accession>
<keyword evidence="3" id="KW-1185">Reference proteome</keyword>
<gene>
    <name evidence="2" type="ORF">CLV62_102235</name>
</gene>
<keyword evidence="2" id="KW-0012">Acyltransferase</keyword>
<keyword evidence="2" id="KW-0808">Transferase</keyword>
<reference evidence="2 3" key="1">
    <citation type="submission" date="2018-03" db="EMBL/GenBank/DDBJ databases">
        <title>Genomic Encyclopedia of Archaeal and Bacterial Type Strains, Phase II (KMG-II): from individual species to whole genera.</title>
        <authorList>
            <person name="Goeker M."/>
        </authorList>
    </citation>
    <scope>NUCLEOTIDE SEQUENCE [LARGE SCALE GENOMIC DNA]</scope>
    <source>
        <strain evidence="2 3">DSM 100214</strain>
    </source>
</reference>
<protein>
    <submittedName>
        <fullName evidence="2">1-acyl-sn-glycerol-3-phosphate acyltransferase</fullName>
    </submittedName>
</protein>
<proteinExistence type="predicted"/>
<dbReference type="GO" id="GO:0016746">
    <property type="term" value="F:acyltransferase activity"/>
    <property type="evidence" value="ECO:0007669"/>
    <property type="project" value="UniProtKB-KW"/>
</dbReference>
<dbReference type="AlphaFoldDB" id="A0A2V3PSZ5"/>
<dbReference type="RefSeq" id="WP_110309481.1">
    <property type="nucleotide sequence ID" value="NZ_QICL01000002.1"/>
</dbReference>
<dbReference type="InterPro" id="IPR002123">
    <property type="entry name" value="Plipid/glycerol_acylTrfase"/>
</dbReference>
<dbReference type="SUPFAM" id="SSF69593">
    <property type="entry name" value="Glycerol-3-phosphate (1)-acyltransferase"/>
    <property type="match status" value="1"/>
</dbReference>
<dbReference type="Proteomes" id="UP000247973">
    <property type="component" value="Unassembled WGS sequence"/>
</dbReference>
<sequence>MIKANRTYLGVRFFDLYAKIQLKRYFREVNVIGDFEDNGKPVLLIANHFSWWDGFIQVWLNKKIFKRKLYVMMLEEQLRKFMILNKGGAFSIRKNSRDIAESLAYTTDLLKQKENMILIFPQGEIQTLYTHDFVFEKGVEYILKKLNGEVQIVFNVNLVDYFSYKKPSLNIYFTPYYVGNKIDIVTIQQDFTRFAHECIKNQIEK</sequence>
<evidence type="ECO:0000313" key="2">
    <source>
        <dbReference type="EMBL" id="PXV68203.1"/>
    </source>
</evidence>
<dbReference type="EMBL" id="QICL01000002">
    <property type="protein sequence ID" value="PXV68203.1"/>
    <property type="molecule type" value="Genomic_DNA"/>
</dbReference>
<dbReference type="SMART" id="SM00563">
    <property type="entry name" value="PlsC"/>
    <property type="match status" value="1"/>
</dbReference>
<dbReference type="OrthoDB" id="152799at2"/>
<dbReference type="CDD" id="cd06551">
    <property type="entry name" value="LPLAT"/>
    <property type="match status" value="1"/>
</dbReference>